<sequence length="274" mass="31442">MKLVSFNPYRTIGIPGVKYIKPEHMFREIKTIKKADYILFPEYWQVNSLVYGLKKKIFPNINTFHLGHNKVEMTRALLATFPENVPYTRIMGKNRHSIEIIEEEFGYPCVAKEIKNSMGQGVFLIQKKQDLQRYIDNNDTLYIQEKLPIDRDLRVVYVGNKVVSAYWRIGKEGSFHNNVAKGGSYSFENIPLGAVDLVDKAAKTLGINHAGFDVVVVGDRYYILEFNVLFGNEALRHLGISIEKMIYDYILSDFKPNGPDKPTFPGVPTRKKIS</sequence>
<evidence type="ECO:0000259" key="2">
    <source>
        <dbReference type="PROSITE" id="PS50975"/>
    </source>
</evidence>
<dbReference type="InterPro" id="IPR011761">
    <property type="entry name" value="ATP-grasp"/>
</dbReference>
<keyword evidence="1" id="KW-0547">Nucleotide-binding</keyword>
<dbReference type="Pfam" id="PF08443">
    <property type="entry name" value="RimK"/>
    <property type="match status" value="1"/>
</dbReference>
<dbReference type="InterPro" id="IPR013651">
    <property type="entry name" value="ATP-grasp_RimK-type"/>
</dbReference>
<dbReference type="PANTHER" id="PTHR21621">
    <property type="entry name" value="RIBOSOMAL PROTEIN S6 MODIFICATION PROTEIN"/>
    <property type="match status" value="1"/>
</dbReference>
<keyword evidence="4" id="KW-1185">Reference proteome</keyword>
<feature type="domain" description="ATP-grasp" evidence="2">
    <location>
        <begin position="75"/>
        <end position="255"/>
    </location>
</feature>
<dbReference type="Proteomes" id="UP000013378">
    <property type="component" value="Unassembled WGS sequence"/>
</dbReference>
<keyword evidence="3" id="KW-0808">Transferase</keyword>
<gene>
    <name evidence="3" type="ORF">L21TH_1745</name>
</gene>
<evidence type="ECO:0000313" key="4">
    <source>
        <dbReference type="Proteomes" id="UP000013378"/>
    </source>
</evidence>
<keyword evidence="1" id="KW-0067">ATP-binding</keyword>
<reference evidence="3 4" key="1">
    <citation type="journal article" date="2015" name="Geomicrobiol. J.">
        <title>Caldisalinibacter kiritimatiensis gen. nov., sp. nov., a moderately thermohalophilic thiosulfate-reducing bacterium from a hypersaline microbial mat.</title>
        <authorList>
            <person name="Ben Hania W."/>
            <person name="Joseph M."/>
            <person name="Fiebig A."/>
            <person name="Bunk B."/>
            <person name="Klenk H.-P."/>
            <person name="Fardeau M.-L."/>
            <person name="Spring S."/>
        </authorList>
    </citation>
    <scope>NUCLEOTIDE SEQUENCE [LARGE SCALE GENOMIC DNA]</scope>
    <source>
        <strain evidence="3 4">L21-TH-D2</strain>
    </source>
</reference>
<dbReference type="Gene3D" id="3.30.470.20">
    <property type="entry name" value="ATP-grasp fold, B domain"/>
    <property type="match status" value="1"/>
</dbReference>
<dbReference type="InterPro" id="IPR013815">
    <property type="entry name" value="ATP_grasp_subdomain_1"/>
</dbReference>
<dbReference type="GO" id="GO:0005524">
    <property type="term" value="F:ATP binding"/>
    <property type="evidence" value="ECO:0007669"/>
    <property type="project" value="UniProtKB-UniRule"/>
</dbReference>
<comment type="caution">
    <text evidence="3">The sequence shown here is derived from an EMBL/GenBank/DDBJ whole genome shotgun (WGS) entry which is preliminary data.</text>
</comment>
<name>R1AST7_9FIRM</name>
<dbReference type="PANTHER" id="PTHR21621:SF0">
    <property type="entry name" value="BETA-CITRYLGLUTAMATE SYNTHASE B-RELATED"/>
    <property type="match status" value="1"/>
</dbReference>
<proteinExistence type="predicted"/>
<evidence type="ECO:0000313" key="3">
    <source>
        <dbReference type="EMBL" id="EOD00218.1"/>
    </source>
</evidence>
<protein>
    <submittedName>
        <fullName evidence="3">Ribosomal protein S6 glutaminyl transferase</fullName>
    </submittedName>
</protein>
<dbReference type="RefSeq" id="WP_006314252.1">
    <property type="nucleotide sequence ID" value="NZ_ARZA01000198.1"/>
</dbReference>
<dbReference type="OrthoDB" id="1704979at2"/>
<dbReference type="SUPFAM" id="SSF56059">
    <property type="entry name" value="Glutathione synthetase ATP-binding domain-like"/>
    <property type="match status" value="1"/>
</dbReference>
<dbReference type="GO" id="GO:0005737">
    <property type="term" value="C:cytoplasm"/>
    <property type="evidence" value="ECO:0007669"/>
    <property type="project" value="TreeGrafter"/>
</dbReference>
<dbReference type="eggNOG" id="COG0189">
    <property type="taxonomic scope" value="Bacteria"/>
</dbReference>
<dbReference type="Gene3D" id="3.30.1490.20">
    <property type="entry name" value="ATP-grasp fold, A domain"/>
    <property type="match status" value="1"/>
</dbReference>
<dbReference type="PROSITE" id="PS50975">
    <property type="entry name" value="ATP_GRASP"/>
    <property type="match status" value="1"/>
</dbReference>
<dbReference type="AlphaFoldDB" id="R1AST7"/>
<accession>R1AST7</accession>
<dbReference type="EMBL" id="ARZA01000198">
    <property type="protein sequence ID" value="EOD00218.1"/>
    <property type="molecule type" value="Genomic_DNA"/>
</dbReference>
<dbReference type="GO" id="GO:0016740">
    <property type="term" value="F:transferase activity"/>
    <property type="evidence" value="ECO:0007669"/>
    <property type="project" value="UniProtKB-KW"/>
</dbReference>
<evidence type="ECO:0000256" key="1">
    <source>
        <dbReference type="PROSITE-ProRule" id="PRU00409"/>
    </source>
</evidence>
<dbReference type="STRING" id="1304284.L21TH_1745"/>
<dbReference type="PATRIC" id="fig|1304284.3.peg.1712"/>
<dbReference type="GO" id="GO:0046872">
    <property type="term" value="F:metal ion binding"/>
    <property type="evidence" value="ECO:0007669"/>
    <property type="project" value="InterPro"/>
</dbReference>
<dbReference type="GO" id="GO:0016879">
    <property type="term" value="F:ligase activity, forming carbon-nitrogen bonds"/>
    <property type="evidence" value="ECO:0007669"/>
    <property type="project" value="TreeGrafter"/>
</dbReference>
<organism evidence="3 4">
    <name type="scientific">Caldisalinibacter kiritimatiensis</name>
    <dbReference type="NCBI Taxonomy" id="1304284"/>
    <lineage>
        <taxon>Bacteria</taxon>
        <taxon>Bacillati</taxon>
        <taxon>Bacillota</taxon>
        <taxon>Tissierellia</taxon>
        <taxon>Tissierellales</taxon>
        <taxon>Thermohalobacteraceae</taxon>
        <taxon>Caldisalinibacter</taxon>
    </lineage>
</organism>